<dbReference type="PANTHER" id="PTHR34474">
    <property type="entry name" value="SIGNAL TRANSDUCTION PROTEIN TRAP"/>
    <property type="match status" value="1"/>
</dbReference>
<dbReference type="PANTHER" id="PTHR34474:SF2">
    <property type="entry name" value="SIGNAL TRANSDUCTION PROTEIN TRAP"/>
    <property type="match status" value="1"/>
</dbReference>
<gene>
    <name evidence="2" type="ORF">DLJ74_15095</name>
</gene>
<reference evidence="2 3" key="1">
    <citation type="submission" date="2018-05" db="EMBL/GenBank/DDBJ databases">
        <title>Genomic analysis of Gracilibacillus dipsosauri DD1 reveals novel features of a salt-tolerant amylase.</title>
        <authorList>
            <person name="Deutch C.E."/>
            <person name="Yang S."/>
        </authorList>
    </citation>
    <scope>NUCLEOTIDE SEQUENCE [LARGE SCALE GENOMIC DNA]</scope>
    <source>
        <strain evidence="2 3">DD1</strain>
    </source>
</reference>
<evidence type="ECO:0000259" key="1">
    <source>
        <dbReference type="PROSITE" id="PS51725"/>
    </source>
</evidence>
<dbReference type="AlphaFoldDB" id="A0A317KWC5"/>
<dbReference type="InterPro" id="IPR050404">
    <property type="entry name" value="Heme-degrading_MO"/>
</dbReference>
<dbReference type="Proteomes" id="UP000245624">
    <property type="component" value="Unassembled WGS sequence"/>
</dbReference>
<dbReference type="RefSeq" id="WP_109985087.1">
    <property type="nucleotide sequence ID" value="NZ_QGTD01000013.1"/>
</dbReference>
<dbReference type="Gene3D" id="3.30.70.100">
    <property type="match status" value="1"/>
</dbReference>
<accession>A0A317KWC5</accession>
<dbReference type="GO" id="GO:0004497">
    <property type="term" value="F:monooxygenase activity"/>
    <property type="evidence" value="ECO:0007669"/>
    <property type="project" value="UniProtKB-KW"/>
</dbReference>
<evidence type="ECO:0000313" key="3">
    <source>
        <dbReference type="Proteomes" id="UP000245624"/>
    </source>
</evidence>
<dbReference type="InterPro" id="IPR011008">
    <property type="entry name" value="Dimeric_a/b-barrel"/>
</dbReference>
<sequence>MKAFMTNGTFEYLSKLEEQHPFILMHNADTAIAYYEDDKNSSIFKTSRNYEVVLSQNDLQETGFIALTHLPITDEGAPIFELEFKETAKNITDHPGFIALRLLRPSKGKTYILLTEWRNKYAYQRWKNDKGMAIEQKPYSAGPAYTNVYQVGEEEA</sequence>
<protein>
    <submittedName>
        <fullName evidence="2">Antibiotic biosynthesis monooxygenase</fullName>
    </submittedName>
</protein>
<keyword evidence="3" id="KW-1185">Reference proteome</keyword>
<keyword evidence="2" id="KW-0560">Oxidoreductase</keyword>
<evidence type="ECO:0000313" key="2">
    <source>
        <dbReference type="EMBL" id="PWU67777.1"/>
    </source>
</evidence>
<dbReference type="PROSITE" id="PS51725">
    <property type="entry name" value="ABM"/>
    <property type="match status" value="1"/>
</dbReference>
<name>A0A317KWC5_9BACI</name>
<dbReference type="Pfam" id="PF03992">
    <property type="entry name" value="ABM"/>
    <property type="match status" value="1"/>
</dbReference>
<proteinExistence type="predicted"/>
<feature type="domain" description="ABM" evidence="1">
    <location>
        <begin position="64"/>
        <end position="156"/>
    </location>
</feature>
<dbReference type="InterPro" id="IPR007138">
    <property type="entry name" value="ABM_dom"/>
</dbReference>
<comment type="caution">
    <text evidence="2">The sequence shown here is derived from an EMBL/GenBank/DDBJ whole genome shotgun (WGS) entry which is preliminary data.</text>
</comment>
<keyword evidence="2" id="KW-0503">Monooxygenase</keyword>
<dbReference type="SUPFAM" id="SSF54909">
    <property type="entry name" value="Dimeric alpha+beta barrel"/>
    <property type="match status" value="1"/>
</dbReference>
<organism evidence="2 3">
    <name type="scientific">Gracilibacillus dipsosauri</name>
    <dbReference type="NCBI Taxonomy" id="178340"/>
    <lineage>
        <taxon>Bacteria</taxon>
        <taxon>Bacillati</taxon>
        <taxon>Bacillota</taxon>
        <taxon>Bacilli</taxon>
        <taxon>Bacillales</taxon>
        <taxon>Bacillaceae</taxon>
        <taxon>Gracilibacillus</taxon>
    </lineage>
</organism>
<dbReference type="OrthoDB" id="2352283at2"/>
<dbReference type="EMBL" id="QGTD01000013">
    <property type="protein sequence ID" value="PWU67777.1"/>
    <property type="molecule type" value="Genomic_DNA"/>
</dbReference>